<keyword evidence="6" id="KW-0648">Protein biosynthesis</keyword>
<dbReference type="PANTHER" id="PTHR15004:SF0">
    <property type="entry name" value="GLUTAMYL-TRNA(GLN) AMIDOTRANSFERASE SUBUNIT C, MITOCHONDRIAL"/>
    <property type="match status" value="1"/>
</dbReference>
<dbReference type="GO" id="GO:0050567">
    <property type="term" value="F:glutaminyl-tRNA synthase (glutamine-hydrolyzing) activity"/>
    <property type="evidence" value="ECO:0007669"/>
    <property type="project" value="UniProtKB-UniRule"/>
</dbReference>
<evidence type="ECO:0000256" key="4">
    <source>
        <dbReference type="ARBA" id="ARBA00047380"/>
    </source>
</evidence>
<comment type="function">
    <text evidence="3 6">Allows the formation of correctly charged Asn-tRNA(Asn) or Gln-tRNA(Gln) through the transamidation of misacylated Asp-tRNA(Asn) or Glu-tRNA(Gln) in organisms which lack either or both of asparaginyl-tRNA or glutaminyl-tRNA synthetases. The reaction takes place in the presence of glutamine and ATP through an activated phospho-Asp-tRNA(Asn) or phospho-Glu-tRNA(Gln).</text>
</comment>
<dbReference type="AlphaFoldDB" id="A0A0R1UXM5"/>
<dbReference type="GO" id="GO:0006450">
    <property type="term" value="P:regulation of translational fidelity"/>
    <property type="evidence" value="ECO:0007669"/>
    <property type="project" value="InterPro"/>
</dbReference>
<keyword evidence="6" id="KW-0547">Nucleotide-binding</keyword>
<dbReference type="InterPro" id="IPR036113">
    <property type="entry name" value="Asp/Glu-ADT_sf_sub_c"/>
</dbReference>
<dbReference type="PATRIC" id="fig|1423801.4.peg.1124"/>
<dbReference type="GO" id="GO:0070681">
    <property type="term" value="P:glutaminyl-tRNAGln biosynthesis via transamidation"/>
    <property type="evidence" value="ECO:0007669"/>
    <property type="project" value="TreeGrafter"/>
</dbReference>
<dbReference type="HAMAP" id="MF_00122">
    <property type="entry name" value="GatC"/>
    <property type="match status" value="1"/>
</dbReference>
<dbReference type="SUPFAM" id="SSF141000">
    <property type="entry name" value="Glu-tRNAGln amidotransferase C subunit"/>
    <property type="match status" value="1"/>
</dbReference>
<organism evidence="7 8">
    <name type="scientific">Liquorilactobacillus satsumensis DSM 16230 = JCM 12392</name>
    <dbReference type="NCBI Taxonomy" id="1423801"/>
    <lineage>
        <taxon>Bacteria</taxon>
        <taxon>Bacillati</taxon>
        <taxon>Bacillota</taxon>
        <taxon>Bacilli</taxon>
        <taxon>Lactobacillales</taxon>
        <taxon>Lactobacillaceae</taxon>
        <taxon>Liquorilactobacillus</taxon>
    </lineage>
</organism>
<accession>A0A0R1UXM5</accession>
<name>A0A0R1UXM5_9LACO</name>
<comment type="subunit">
    <text evidence="2 6">Heterotrimer of A, B and C subunits.</text>
</comment>
<dbReference type="Gene3D" id="1.10.20.60">
    <property type="entry name" value="Glu-tRNAGln amidotransferase C subunit, N-terminal domain"/>
    <property type="match status" value="1"/>
</dbReference>
<evidence type="ECO:0000313" key="7">
    <source>
        <dbReference type="EMBL" id="KRL97894.1"/>
    </source>
</evidence>
<comment type="similarity">
    <text evidence="1 6">Belongs to the GatC family.</text>
</comment>
<dbReference type="GO" id="GO:0050566">
    <property type="term" value="F:asparaginyl-tRNA synthase (glutamine-hydrolyzing) activity"/>
    <property type="evidence" value="ECO:0007669"/>
    <property type="project" value="RHEA"/>
</dbReference>
<evidence type="ECO:0000256" key="5">
    <source>
        <dbReference type="ARBA" id="ARBA00047913"/>
    </source>
</evidence>
<dbReference type="Pfam" id="PF02686">
    <property type="entry name" value="GatC"/>
    <property type="match status" value="1"/>
</dbReference>
<dbReference type="STRING" id="1423801.FD50_GL001103"/>
<dbReference type="GO" id="GO:0006412">
    <property type="term" value="P:translation"/>
    <property type="evidence" value="ECO:0007669"/>
    <property type="project" value="UniProtKB-UniRule"/>
</dbReference>
<keyword evidence="6" id="KW-0436">Ligase</keyword>
<gene>
    <name evidence="6" type="primary">gatC</name>
    <name evidence="7" type="ORF">FD50_GL001103</name>
</gene>
<dbReference type="EMBL" id="AZFQ01000047">
    <property type="protein sequence ID" value="KRL97894.1"/>
    <property type="molecule type" value="Genomic_DNA"/>
</dbReference>
<dbReference type="EC" id="6.3.5.-" evidence="6"/>
<comment type="caution">
    <text evidence="7">The sequence shown here is derived from an EMBL/GenBank/DDBJ whole genome shotgun (WGS) entry which is preliminary data.</text>
</comment>
<keyword evidence="6" id="KW-0067">ATP-binding</keyword>
<dbReference type="GO" id="GO:0016740">
    <property type="term" value="F:transferase activity"/>
    <property type="evidence" value="ECO:0007669"/>
    <property type="project" value="UniProtKB-KW"/>
</dbReference>
<comment type="catalytic activity">
    <reaction evidence="4 6">
        <text>L-aspartyl-tRNA(Asn) + L-glutamine + ATP + H2O = L-asparaginyl-tRNA(Asn) + L-glutamate + ADP + phosphate + 2 H(+)</text>
        <dbReference type="Rhea" id="RHEA:14513"/>
        <dbReference type="Rhea" id="RHEA-COMP:9674"/>
        <dbReference type="Rhea" id="RHEA-COMP:9677"/>
        <dbReference type="ChEBI" id="CHEBI:15377"/>
        <dbReference type="ChEBI" id="CHEBI:15378"/>
        <dbReference type="ChEBI" id="CHEBI:29985"/>
        <dbReference type="ChEBI" id="CHEBI:30616"/>
        <dbReference type="ChEBI" id="CHEBI:43474"/>
        <dbReference type="ChEBI" id="CHEBI:58359"/>
        <dbReference type="ChEBI" id="CHEBI:78515"/>
        <dbReference type="ChEBI" id="CHEBI:78516"/>
        <dbReference type="ChEBI" id="CHEBI:456216"/>
    </reaction>
</comment>
<comment type="catalytic activity">
    <reaction evidence="5 6">
        <text>L-glutamyl-tRNA(Gln) + L-glutamine + ATP + H2O = L-glutaminyl-tRNA(Gln) + L-glutamate + ADP + phosphate + H(+)</text>
        <dbReference type="Rhea" id="RHEA:17521"/>
        <dbReference type="Rhea" id="RHEA-COMP:9681"/>
        <dbReference type="Rhea" id="RHEA-COMP:9684"/>
        <dbReference type="ChEBI" id="CHEBI:15377"/>
        <dbReference type="ChEBI" id="CHEBI:15378"/>
        <dbReference type="ChEBI" id="CHEBI:29985"/>
        <dbReference type="ChEBI" id="CHEBI:30616"/>
        <dbReference type="ChEBI" id="CHEBI:43474"/>
        <dbReference type="ChEBI" id="CHEBI:58359"/>
        <dbReference type="ChEBI" id="CHEBI:78520"/>
        <dbReference type="ChEBI" id="CHEBI:78521"/>
        <dbReference type="ChEBI" id="CHEBI:456216"/>
    </reaction>
</comment>
<protein>
    <recommendedName>
        <fullName evidence="6">Aspartyl/glutamyl-tRNA(Asn/Gln) amidotransferase subunit C</fullName>
        <shortName evidence="6">Asp/Glu-ADT subunit C</shortName>
        <ecNumber evidence="6">6.3.5.-</ecNumber>
    </recommendedName>
</protein>
<evidence type="ECO:0000256" key="1">
    <source>
        <dbReference type="ARBA" id="ARBA00010757"/>
    </source>
</evidence>
<reference evidence="7 8" key="1">
    <citation type="journal article" date="2015" name="Genome Announc.">
        <title>Expanding the biotechnology potential of lactobacilli through comparative genomics of 213 strains and associated genera.</title>
        <authorList>
            <person name="Sun Z."/>
            <person name="Harris H.M."/>
            <person name="McCann A."/>
            <person name="Guo C."/>
            <person name="Argimon S."/>
            <person name="Zhang W."/>
            <person name="Yang X."/>
            <person name="Jeffery I.B."/>
            <person name="Cooney J.C."/>
            <person name="Kagawa T.F."/>
            <person name="Liu W."/>
            <person name="Song Y."/>
            <person name="Salvetti E."/>
            <person name="Wrobel A."/>
            <person name="Rasinkangas P."/>
            <person name="Parkhill J."/>
            <person name="Rea M.C."/>
            <person name="O'Sullivan O."/>
            <person name="Ritari J."/>
            <person name="Douillard F.P."/>
            <person name="Paul Ross R."/>
            <person name="Yang R."/>
            <person name="Briner A.E."/>
            <person name="Felis G.E."/>
            <person name="de Vos W.M."/>
            <person name="Barrangou R."/>
            <person name="Klaenhammer T.R."/>
            <person name="Caufield P.W."/>
            <person name="Cui Y."/>
            <person name="Zhang H."/>
            <person name="O'Toole P.W."/>
        </authorList>
    </citation>
    <scope>NUCLEOTIDE SEQUENCE [LARGE SCALE GENOMIC DNA]</scope>
    <source>
        <strain evidence="7 8">DSM 16230</strain>
    </source>
</reference>
<proteinExistence type="inferred from homology"/>
<dbReference type="InterPro" id="IPR003837">
    <property type="entry name" value="GatC"/>
</dbReference>
<evidence type="ECO:0000256" key="3">
    <source>
        <dbReference type="ARBA" id="ARBA00024799"/>
    </source>
</evidence>
<keyword evidence="8" id="KW-1185">Reference proteome</keyword>
<evidence type="ECO:0000256" key="2">
    <source>
        <dbReference type="ARBA" id="ARBA00011123"/>
    </source>
</evidence>
<sequence>MLEYYYKKGKEGVEVAINASEVKHVAKLAKLAFSEDDLQKFTGQMDKIIQMVQQLSDVETEGVPVTTHISDTQGVMRADQAEPGTSRDLLMRNVPQHQDGYIKVPAIIDESEEA</sequence>
<dbReference type="NCBIfam" id="TIGR00135">
    <property type="entry name" value="gatC"/>
    <property type="match status" value="1"/>
</dbReference>
<evidence type="ECO:0000313" key="8">
    <source>
        <dbReference type="Proteomes" id="UP000051166"/>
    </source>
</evidence>
<dbReference type="Proteomes" id="UP000051166">
    <property type="component" value="Unassembled WGS sequence"/>
</dbReference>
<dbReference type="GO" id="GO:0005524">
    <property type="term" value="F:ATP binding"/>
    <property type="evidence" value="ECO:0007669"/>
    <property type="project" value="UniProtKB-KW"/>
</dbReference>
<evidence type="ECO:0000256" key="6">
    <source>
        <dbReference type="HAMAP-Rule" id="MF_00122"/>
    </source>
</evidence>
<keyword evidence="7" id="KW-0808">Transferase</keyword>
<dbReference type="PANTHER" id="PTHR15004">
    <property type="entry name" value="GLUTAMYL-TRNA(GLN) AMIDOTRANSFERASE SUBUNIT C, MITOCHONDRIAL"/>
    <property type="match status" value="1"/>
</dbReference>